<protein>
    <recommendedName>
        <fullName evidence="1">BFN domain-containing protein</fullName>
    </recommendedName>
</protein>
<feature type="domain" description="BFN" evidence="1">
    <location>
        <begin position="51"/>
        <end position="182"/>
    </location>
</feature>
<dbReference type="PANTHER" id="PTHR15160">
    <property type="entry name" value="VON HIPPEL-LINDAU PROTEIN"/>
    <property type="match status" value="1"/>
</dbReference>
<dbReference type="InterPro" id="IPR003729">
    <property type="entry name" value="Bi_nuclease_dom"/>
</dbReference>
<dbReference type="Gene3D" id="3.10.690.10">
    <property type="entry name" value="Bifunctional nuclease domain"/>
    <property type="match status" value="1"/>
</dbReference>
<dbReference type="PROSITE" id="PS51658">
    <property type="entry name" value="BFN"/>
    <property type="match status" value="1"/>
</dbReference>
<keyword evidence="3" id="KW-1185">Reference proteome</keyword>
<evidence type="ECO:0000313" key="2">
    <source>
        <dbReference type="EMBL" id="EGJ34533.1"/>
    </source>
</evidence>
<dbReference type="eggNOG" id="COG1259">
    <property type="taxonomic scope" value="Bacteria"/>
</dbReference>
<dbReference type="Proteomes" id="UP000003959">
    <property type="component" value="Unassembled WGS sequence"/>
</dbReference>
<dbReference type="EMBL" id="GL890832">
    <property type="protein sequence ID" value="EGJ34533.1"/>
    <property type="molecule type" value="Genomic_DNA"/>
</dbReference>
<dbReference type="PANTHER" id="PTHR15160:SF1">
    <property type="entry name" value="VON HIPPEL-LINDAU DISEASE TUMOR SUPPRESSOR"/>
    <property type="match status" value="1"/>
</dbReference>
<organism evidence="2 3">
    <name type="scientific">Moorena producens 3L</name>
    <dbReference type="NCBI Taxonomy" id="489825"/>
    <lineage>
        <taxon>Bacteria</taxon>
        <taxon>Bacillati</taxon>
        <taxon>Cyanobacteriota</taxon>
        <taxon>Cyanophyceae</taxon>
        <taxon>Coleofasciculales</taxon>
        <taxon>Coleofasciculaceae</taxon>
        <taxon>Moorena</taxon>
    </lineage>
</organism>
<sequence length="216" mass="24247">MDSQGLILPLTGNVKRTDLARASFGARLYSTSLPLRFDAPDADRILEAKLMIEMRVAGIAVDTVTRSPIVLLKDVLDRRALPIYIGQDQAKAIISALERQTPPRPLTHDLMVNFLEEWNITLDRVIIHSLQDNTFYASLCVSQGETKKEIDARPSDAISIALRTGSPIWVMEEVIADASIPVDQDKDEEERRAFREFVSNIRPEDFLHRGGYSRGS</sequence>
<evidence type="ECO:0000259" key="1">
    <source>
        <dbReference type="PROSITE" id="PS51658"/>
    </source>
</evidence>
<name>F4XLQ8_9CYAN</name>
<dbReference type="HOGENOM" id="CLU_096111_2_2_3"/>
<proteinExistence type="predicted"/>
<dbReference type="Pfam" id="PF02577">
    <property type="entry name" value="BFN_dom"/>
    <property type="match status" value="1"/>
</dbReference>
<evidence type="ECO:0000313" key="3">
    <source>
        <dbReference type="Proteomes" id="UP000003959"/>
    </source>
</evidence>
<dbReference type="GO" id="GO:0004518">
    <property type="term" value="F:nuclease activity"/>
    <property type="evidence" value="ECO:0007669"/>
    <property type="project" value="InterPro"/>
</dbReference>
<gene>
    <name evidence="2" type="ORF">LYNGBM3L_15900</name>
</gene>
<reference evidence="3" key="1">
    <citation type="journal article" date="2011" name="Proc. Natl. Acad. Sci. U.S.A.">
        <title>Genomic insights into the physiology and ecology of the marine filamentous cyanobacterium Lyngbya majuscula.</title>
        <authorList>
            <person name="Jones A.C."/>
            <person name="Monroe E.A."/>
            <person name="Podell S."/>
            <person name="Hess W.R."/>
            <person name="Klages S."/>
            <person name="Esquenazi E."/>
            <person name="Niessen S."/>
            <person name="Hoover H."/>
            <person name="Rothmann M."/>
            <person name="Lasken R.S."/>
            <person name="Yates J.R.III."/>
            <person name="Reinhardt R."/>
            <person name="Kube M."/>
            <person name="Burkart M.D."/>
            <person name="Allen E.E."/>
            <person name="Dorrestein P.C."/>
            <person name="Gerwick W.H."/>
            <person name="Gerwick L."/>
        </authorList>
    </citation>
    <scope>NUCLEOTIDE SEQUENCE [LARGE SCALE GENOMIC DNA]</scope>
    <source>
        <strain evidence="3">3L</strain>
    </source>
</reference>
<dbReference type="SUPFAM" id="SSF103256">
    <property type="entry name" value="Hypothetical protein TM0160"/>
    <property type="match status" value="1"/>
</dbReference>
<accession>F4XLQ8</accession>
<dbReference type="InterPro" id="IPR036104">
    <property type="entry name" value="BFN_sf"/>
</dbReference>
<dbReference type="AlphaFoldDB" id="F4XLQ8"/>